<proteinExistence type="predicted"/>
<evidence type="ECO:0000256" key="1">
    <source>
        <dbReference type="SAM" id="MobiDB-lite"/>
    </source>
</evidence>
<dbReference type="EMBL" id="LWBP01000024">
    <property type="protein sequence ID" value="OQP67612.1"/>
    <property type="molecule type" value="Genomic_DNA"/>
</dbReference>
<dbReference type="OrthoDB" id="681135at2"/>
<gene>
    <name evidence="3" type="ORF">A4R26_12430</name>
</gene>
<protein>
    <submittedName>
        <fullName evidence="3">Uncharacterized protein</fullName>
    </submittedName>
</protein>
<keyword evidence="2" id="KW-0732">Signal</keyword>
<dbReference type="RefSeq" id="WP_081161726.1">
    <property type="nucleotide sequence ID" value="NZ_LWBP01000024.1"/>
</dbReference>
<sequence>MQKTSLRKLSILGLVLMAASAVTAAILPANNKEVKDYTPGSLTNSSGGGLTCEVDSAGGIDASCNITTESGTTANFDSSDEGGNSTAGANDVDS</sequence>
<feature type="region of interest" description="Disordered" evidence="1">
    <location>
        <begin position="70"/>
        <end position="94"/>
    </location>
</feature>
<feature type="compositionally biased region" description="Polar residues" evidence="1">
    <location>
        <begin position="70"/>
        <end position="88"/>
    </location>
</feature>
<evidence type="ECO:0000313" key="3">
    <source>
        <dbReference type="EMBL" id="OQP67612.1"/>
    </source>
</evidence>
<dbReference type="AlphaFoldDB" id="A0A1V9GAM7"/>
<evidence type="ECO:0000256" key="2">
    <source>
        <dbReference type="SAM" id="SignalP"/>
    </source>
</evidence>
<keyword evidence="4" id="KW-1185">Reference proteome</keyword>
<name>A0A1V9GAM7_9BACT</name>
<comment type="caution">
    <text evidence="3">The sequence shown here is derived from an EMBL/GenBank/DDBJ whole genome shotgun (WGS) entry which is preliminary data.</text>
</comment>
<evidence type="ECO:0000313" key="4">
    <source>
        <dbReference type="Proteomes" id="UP000192276"/>
    </source>
</evidence>
<dbReference type="STRING" id="550983.A4R26_12430"/>
<dbReference type="Proteomes" id="UP000192276">
    <property type="component" value="Unassembled WGS sequence"/>
</dbReference>
<feature type="signal peptide" evidence="2">
    <location>
        <begin position="1"/>
        <end position="24"/>
    </location>
</feature>
<organism evidence="3 4">
    <name type="scientific">Niastella populi</name>
    <dbReference type="NCBI Taxonomy" id="550983"/>
    <lineage>
        <taxon>Bacteria</taxon>
        <taxon>Pseudomonadati</taxon>
        <taxon>Bacteroidota</taxon>
        <taxon>Chitinophagia</taxon>
        <taxon>Chitinophagales</taxon>
        <taxon>Chitinophagaceae</taxon>
        <taxon>Niastella</taxon>
    </lineage>
</organism>
<feature type="chain" id="PRO_5012076831" evidence="2">
    <location>
        <begin position="25"/>
        <end position="94"/>
    </location>
</feature>
<reference evidence="4" key="1">
    <citation type="submission" date="2016-04" db="EMBL/GenBank/DDBJ databases">
        <authorList>
            <person name="Chen L."/>
            <person name="Zhuang W."/>
            <person name="Wang G."/>
        </authorList>
    </citation>
    <scope>NUCLEOTIDE SEQUENCE [LARGE SCALE GENOMIC DNA]</scope>
    <source>
        <strain evidence="4">208</strain>
    </source>
</reference>
<accession>A0A1V9GAM7</accession>